<dbReference type="CDD" id="cd01948">
    <property type="entry name" value="EAL"/>
    <property type="match status" value="1"/>
</dbReference>
<comment type="subcellular location">
    <subcellularLocation>
        <location evidence="1">Cell membrane</location>
        <topology evidence="1">Multi-pass membrane protein</topology>
    </subcellularLocation>
</comment>
<evidence type="ECO:0000313" key="12">
    <source>
        <dbReference type="EMBL" id="UWS33494.1"/>
    </source>
</evidence>
<dbReference type="PANTHER" id="PTHR33121">
    <property type="entry name" value="CYCLIC DI-GMP PHOSPHODIESTERASE PDEF"/>
    <property type="match status" value="1"/>
</dbReference>
<keyword evidence="3" id="KW-1003">Cell membrane</keyword>
<keyword evidence="7 10" id="KW-1133">Transmembrane helix</keyword>
<organism evidence="12 13">
    <name type="scientific">Erwinia pyrifoliae</name>
    <dbReference type="NCBI Taxonomy" id="79967"/>
    <lineage>
        <taxon>Bacteria</taxon>
        <taxon>Pseudomonadati</taxon>
        <taxon>Pseudomonadota</taxon>
        <taxon>Gammaproteobacteria</taxon>
        <taxon>Enterobacterales</taxon>
        <taxon>Erwiniaceae</taxon>
        <taxon>Erwinia</taxon>
    </lineage>
</organism>
<dbReference type="InterPro" id="IPR024744">
    <property type="entry name" value="CSS-motif_dom"/>
</dbReference>
<dbReference type="SUPFAM" id="SSF141868">
    <property type="entry name" value="EAL domain-like"/>
    <property type="match status" value="1"/>
</dbReference>
<dbReference type="EMBL" id="CP103445">
    <property type="protein sequence ID" value="UWS33494.1"/>
    <property type="molecule type" value="Genomic_DNA"/>
</dbReference>
<evidence type="ECO:0000256" key="2">
    <source>
        <dbReference type="ARBA" id="ARBA00012282"/>
    </source>
</evidence>
<dbReference type="Pfam" id="PF00563">
    <property type="entry name" value="EAL"/>
    <property type="match status" value="1"/>
</dbReference>
<evidence type="ECO:0000256" key="3">
    <source>
        <dbReference type="ARBA" id="ARBA00022475"/>
    </source>
</evidence>
<dbReference type="Gene3D" id="3.20.20.450">
    <property type="entry name" value="EAL domain"/>
    <property type="match status" value="1"/>
</dbReference>
<feature type="transmembrane region" description="Helical" evidence="10">
    <location>
        <begin position="238"/>
        <end position="261"/>
    </location>
</feature>
<dbReference type="InterPro" id="IPR001633">
    <property type="entry name" value="EAL_dom"/>
</dbReference>
<evidence type="ECO:0000256" key="1">
    <source>
        <dbReference type="ARBA" id="ARBA00004651"/>
    </source>
</evidence>
<keyword evidence="13" id="KW-1185">Reference proteome</keyword>
<dbReference type="Proteomes" id="UP001058553">
    <property type="component" value="Chromosome"/>
</dbReference>
<name>A0ABY5X7X7_ERWPY</name>
<gene>
    <name evidence="12" type="ORF">NYP84_18325</name>
</gene>
<dbReference type="SMART" id="SM00052">
    <property type="entry name" value="EAL"/>
    <property type="match status" value="1"/>
</dbReference>
<dbReference type="PROSITE" id="PS50883">
    <property type="entry name" value="EAL"/>
    <property type="match status" value="1"/>
</dbReference>
<dbReference type="RefSeq" id="WP_259825942.1">
    <property type="nucleotide sequence ID" value="NZ_CP103445.1"/>
</dbReference>
<proteinExistence type="predicted"/>
<evidence type="ECO:0000256" key="7">
    <source>
        <dbReference type="ARBA" id="ARBA00022989"/>
    </source>
</evidence>
<accession>A0ABY5X7X7</accession>
<sequence>MQPFVKPKHERIWLVASGLLPLLLCLFFSFIAARQAVERQQEITAATLLSQAEYISDLAWDMTGHLRAFSNQPCADISSQLQKLGTLNPYFRSVGLTRYNTVYCSSAFGSAQGTVAGMIRHPLPPSSLSWWTLSLAGTYGVQDRPAVIFMRQTSSKAGSYAVVDGQYLIDLMRATGLKLGYHITMQFGGGYQIASAEPSSHQQESWKTRTFNSSSSNYPVSIRISAPCTETLQNGCQILLTFMPMAVILSVLFVALTNSWLRRRSSYRDEIRRGMALGEFSVHYQPVCNLESGQLAGVECLMRWQRSDGSWVRPDIFVSAAENEGMIVSLTRHLLQLIEKDCASWQVPVGFHIGVNVAADHLQHDDFVNDIRKFSQGIAHLQPTFTLELTERSLISEGEQVAHKLAELRSEGIRVAIDDFGTGHCSLSYLQTFPLDYLKIDKGFVKAIESADGETPVLDIIIQLAHKLALQVVAEGVETPLQLEYLRNHGVVFMQGYYYARPMSSAALMQWIEQQNA</sequence>
<feature type="transmembrane region" description="Helical" evidence="10">
    <location>
        <begin position="12"/>
        <end position="33"/>
    </location>
</feature>
<keyword evidence="6" id="KW-0378">Hydrolase</keyword>
<protein>
    <recommendedName>
        <fullName evidence="2">cyclic-guanylate-specific phosphodiesterase</fullName>
        <ecNumber evidence="2">3.1.4.52</ecNumber>
    </recommendedName>
</protein>
<dbReference type="PANTHER" id="PTHR33121:SF81">
    <property type="entry name" value="CYCLIC DI-GMP PHOSPHODIESTERASE PDEB-RELATED"/>
    <property type="match status" value="1"/>
</dbReference>
<reference evidence="12" key="1">
    <citation type="submission" date="2022-07" db="EMBL/GenBank/DDBJ databases">
        <title>Genetic diversity of Erwinia pyrifoliae.</title>
        <authorList>
            <person name="Park D.S."/>
            <person name="Ham H."/>
        </authorList>
    </citation>
    <scope>NUCLEOTIDE SEQUENCE</scope>
    <source>
        <strain evidence="12">CP201486</strain>
    </source>
</reference>
<keyword evidence="5 10" id="KW-0812">Transmembrane</keyword>
<evidence type="ECO:0000256" key="5">
    <source>
        <dbReference type="ARBA" id="ARBA00022692"/>
    </source>
</evidence>
<dbReference type="InterPro" id="IPR035919">
    <property type="entry name" value="EAL_sf"/>
</dbReference>
<dbReference type="InterPro" id="IPR050706">
    <property type="entry name" value="Cyclic-di-GMP_PDE-like"/>
</dbReference>
<evidence type="ECO:0000256" key="9">
    <source>
        <dbReference type="ARBA" id="ARBA00034290"/>
    </source>
</evidence>
<keyword evidence="4" id="KW-0973">c-di-GMP</keyword>
<dbReference type="EC" id="3.1.4.52" evidence="2"/>
<evidence type="ECO:0000256" key="8">
    <source>
        <dbReference type="ARBA" id="ARBA00023136"/>
    </source>
</evidence>
<evidence type="ECO:0000313" key="13">
    <source>
        <dbReference type="Proteomes" id="UP001058553"/>
    </source>
</evidence>
<feature type="domain" description="EAL" evidence="11">
    <location>
        <begin position="264"/>
        <end position="516"/>
    </location>
</feature>
<comment type="catalytic activity">
    <reaction evidence="9">
        <text>3',3'-c-di-GMP + H2O = 5'-phosphoguanylyl(3'-&gt;5')guanosine + H(+)</text>
        <dbReference type="Rhea" id="RHEA:24902"/>
        <dbReference type="ChEBI" id="CHEBI:15377"/>
        <dbReference type="ChEBI" id="CHEBI:15378"/>
        <dbReference type="ChEBI" id="CHEBI:58754"/>
        <dbReference type="ChEBI" id="CHEBI:58805"/>
        <dbReference type="EC" id="3.1.4.52"/>
    </reaction>
</comment>
<evidence type="ECO:0000256" key="10">
    <source>
        <dbReference type="SAM" id="Phobius"/>
    </source>
</evidence>
<keyword evidence="8 10" id="KW-0472">Membrane</keyword>
<evidence type="ECO:0000259" key="11">
    <source>
        <dbReference type="PROSITE" id="PS50883"/>
    </source>
</evidence>
<dbReference type="Pfam" id="PF12792">
    <property type="entry name" value="CSS-motif"/>
    <property type="match status" value="1"/>
</dbReference>
<evidence type="ECO:0000256" key="4">
    <source>
        <dbReference type="ARBA" id="ARBA00022636"/>
    </source>
</evidence>
<evidence type="ECO:0000256" key="6">
    <source>
        <dbReference type="ARBA" id="ARBA00022801"/>
    </source>
</evidence>